<dbReference type="EMBL" id="JH713052">
    <property type="protein sequence ID" value="EFO12803.2"/>
    <property type="molecule type" value="Genomic_DNA"/>
</dbReference>
<gene>
    <name evidence="2" type="ORF">LOAG_15731</name>
</gene>
<proteinExistence type="predicted"/>
<evidence type="ECO:0000313" key="2">
    <source>
        <dbReference type="EMBL" id="EFO12803.2"/>
    </source>
</evidence>
<dbReference type="CTD" id="9953222"/>
<sequence>HASYNYKLFIDRSFIFFKKTFQSLSLSSLKRKNHHRYPRNPKLSSTSSSSSSSSSSS</sequence>
<accession>A0A1S0TGA7</accession>
<dbReference type="GeneID" id="9953222"/>
<feature type="compositionally biased region" description="Basic residues" evidence="1">
    <location>
        <begin position="30"/>
        <end position="39"/>
    </location>
</feature>
<protein>
    <submittedName>
        <fullName evidence="2">Uncharacterized protein</fullName>
    </submittedName>
</protein>
<feature type="non-terminal residue" evidence="2">
    <location>
        <position position="1"/>
    </location>
</feature>
<feature type="compositionally biased region" description="Low complexity" evidence="1">
    <location>
        <begin position="44"/>
        <end position="57"/>
    </location>
</feature>
<dbReference type="AlphaFoldDB" id="A0A1S0TGA7"/>
<reference evidence="2" key="1">
    <citation type="submission" date="2012-04" db="EMBL/GenBank/DDBJ databases">
        <title>The Genome Sequence of Loa loa.</title>
        <authorList>
            <consortium name="The Broad Institute Genome Sequencing Platform"/>
            <consortium name="Broad Institute Genome Sequencing Center for Infectious Disease"/>
            <person name="Nutman T.B."/>
            <person name="Fink D.L."/>
            <person name="Russ C."/>
            <person name="Young S."/>
            <person name="Zeng Q."/>
            <person name="Gargeya S."/>
            <person name="Alvarado L."/>
            <person name="Berlin A."/>
            <person name="Chapman S.B."/>
            <person name="Chen Z."/>
            <person name="Freedman E."/>
            <person name="Gellesch M."/>
            <person name="Goldberg J."/>
            <person name="Griggs A."/>
            <person name="Gujja S."/>
            <person name="Heilman E.R."/>
            <person name="Heiman D."/>
            <person name="Howarth C."/>
            <person name="Mehta T."/>
            <person name="Neiman D."/>
            <person name="Pearson M."/>
            <person name="Roberts A."/>
            <person name="Saif S."/>
            <person name="Shea T."/>
            <person name="Shenoy N."/>
            <person name="Sisk P."/>
            <person name="Stolte C."/>
            <person name="Sykes S."/>
            <person name="White J."/>
            <person name="Yandava C."/>
            <person name="Haas B."/>
            <person name="Henn M.R."/>
            <person name="Nusbaum C."/>
            <person name="Birren B."/>
        </authorList>
    </citation>
    <scope>NUCLEOTIDE SEQUENCE [LARGE SCALE GENOMIC DNA]</scope>
</reference>
<dbReference type="InParanoid" id="A0A1S0TGA7"/>
<dbReference type="RefSeq" id="XP_003151266.2">
    <property type="nucleotide sequence ID" value="XM_003151218.2"/>
</dbReference>
<organism evidence="2">
    <name type="scientific">Loa loa</name>
    <name type="common">Eye worm</name>
    <name type="synonym">Filaria loa</name>
    <dbReference type="NCBI Taxonomy" id="7209"/>
    <lineage>
        <taxon>Eukaryota</taxon>
        <taxon>Metazoa</taxon>
        <taxon>Ecdysozoa</taxon>
        <taxon>Nematoda</taxon>
        <taxon>Chromadorea</taxon>
        <taxon>Rhabditida</taxon>
        <taxon>Spirurina</taxon>
        <taxon>Spiruromorpha</taxon>
        <taxon>Filarioidea</taxon>
        <taxon>Onchocercidae</taxon>
        <taxon>Loa</taxon>
    </lineage>
</organism>
<dbReference type="KEGG" id="loa:LOAG_15731"/>
<feature type="region of interest" description="Disordered" evidence="1">
    <location>
        <begin position="30"/>
        <end position="57"/>
    </location>
</feature>
<evidence type="ECO:0000256" key="1">
    <source>
        <dbReference type="SAM" id="MobiDB-lite"/>
    </source>
</evidence>
<name>A0A1S0TGA7_LOALO</name>